<dbReference type="InterPro" id="IPR036928">
    <property type="entry name" value="AS_sf"/>
</dbReference>
<feature type="domain" description="Amidase" evidence="1">
    <location>
        <begin position="7"/>
        <end position="47"/>
    </location>
</feature>
<name>A0A502IF00_9PSED</name>
<sequence>MSTNQRFTEAVSHAGYPAISVPAGFTSNGLPVGMQIAAPHGRDDAVLNAAAVFEQVAP</sequence>
<proteinExistence type="predicted"/>
<evidence type="ECO:0000313" key="3">
    <source>
        <dbReference type="Proteomes" id="UP000320914"/>
    </source>
</evidence>
<dbReference type="InterPro" id="IPR023631">
    <property type="entry name" value="Amidase_dom"/>
</dbReference>
<dbReference type="Proteomes" id="UP000320914">
    <property type="component" value="Unassembled WGS sequence"/>
</dbReference>
<comment type="caution">
    <text evidence="2">The sequence shown here is derived from an EMBL/GenBank/DDBJ whole genome shotgun (WGS) entry which is preliminary data.</text>
</comment>
<evidence type="ECO:0000259" key="1">
    <source>
        <dbReference type="Pfam" id="PF01425"/>
    </source>
</evidence>
<organism evidence="2 3">
    <name type="scientific">Pseudomonas mandelii</name>
    <dbReference type="NCBI Taxonomy" id="75612"/>
    <lineage>
        <taxon>Bacteria</taxon>
        <taxon>Pseudomonadati</taxon>
        <taxon>Pseudomonadota</taxon>
        <taxon>Gammaproteobacteria</taxon>
        <taxon>Pseudomonadales</taxon>
        <taxon>Pseudomonadaceae</taxon>
        <taxon>Pseudomonas</taxon>
    </lineage>
</organism>
<dbReference type="SUPFAM" id="SSF75304">
    <property type="entry name" value="Amidase signature (AS) enzymes"/>
    <property type="match status" value="1"/>
</dbReference>
<dbReference type="AlphaFoldDB" id="A0A502IF00"/>
<gene>
    <name evidence="2" type="ORF">EAH74_11150</name>
</gene>
<accession>A0A502IF00</accession>
<protein>
    <recommendedName>
        <fullName evidence="1">Amidase domain-containing protein</fullName>
    </recommendedName>
</protein>
<evidence type="ECO:0000313" key="2">
    <source>
        <dbReference type="EMBL" id="TPG84583.1"/>
    </source>
</evidence>
<dbReference type="Pfam" id="PF01425">
    <property type="entry name" value="Amidase"/>
    <property type="match status" value="1"/>
</dbReference>
<dbReference type="Gene3D" id="3.90.1300.10">
    <property type="entry name" value="Amidase signature (AS) domain"/>
    <property type="match status" value="1"/>
</dbReference>
<reference evidence="2 3" key="1">
    <citation type="journal article" date="2019" name="Environ. Microbiol.">
        <title>Species interactions and distinct microbial communities in high Arctic permafrost affected cryosols are associated with the CH4 and CO2 gas fluxes.</title>
        <authorList>
            <person name="Altshuler I."/>
            <person name="Hamel J."/>
            <person name="Turney S."/>
            <person name="Magnuson E."/>
            <person name="Levesque R."/>
            <person name="Greer C."/>
            <person name="Whyte L.G."/>
        </authorList>
    </citation>
    <scope>NUCLEOTIDE SEQUENCE [LARGE SCALE GENOMIC DNA]</scope>
    <source>
        <strain evidence="2 3">OWC5</strain>
    </source>
</reference>
<dbReference type="EMBL" id="RCZA01000004">
    <property type="protein sequence ID" value="TPG84583.1"/>
    <property type="molecule type" value="Genomic_DNA"/>
</dbReference>
<dbReference type="RefSeq" id="WP_140678283.1">
    <property type="nucleotide sequence ID" value="NZ_RCZA01000004.1"/>
</dbReference>